<evidence type="ECO:0000256" key="2">
    <source>
        <dbReference type="ARBA" id="ARBA00004604"/>
    </source>
</evidence>
<dbReference type="InterPro" id="IPR056767">
    <property type="entry name" value="C2H2-Znf_KIN17"/>
</dbReference>
<proteinExistence type="inferred from homology"/>
<dbReference type="WBParaSite" id="SRAE_2000401200.1">
    <property type="protein sequence ID" value="SRAE_2000401200.1"/>
    <property type="gene ID" value="WBGene00264240"/>
</dbReference>
<dbReference type="PANTHER" id="PTHR12805:SF0">
    <property type="entry name" value="DNA_RNA-BINDING PROTEIN KIN17"/>
    <property type="match status" value="1"/>
</dbReference>
<evidence type="ECO:0000313" key="24">
    <source>
        <dbReference type="WormBase" id="SRAE_2000401200"/>
    </source>
</evidence>
<dbReference type="Proteomes" id="UP000035682">
    <property type="component" value="Unplaced"/>
</dbReference>
<dbReference type="InterPro" id="IPR000297">
    <property type="entry name" value="PPIase_PpiC"/>
</dbReference>
<dbReference type="GeneID" id="36381733"/>
<comment type="subcellular location">
    <subcellularLocation>
        <location evidence="1">Cytoplasm</location>
        <location evidence="1">Cytoskeleton</location>
        <location evidence="1">Spindle</location>
    </subcellularLocation>
    <subcellularLocation>
        <location evidence="2">Nucleus</location>
        <location evidence="2">Nucleolus</location>
    </subcellularLocation>
</comment>
<dbReference type="PANTHER" id="PTHR12805">
    <property type="entry name" value="KIN17 KIN, ANTIGENIC DETERMINANT OF RECA PROTEIN HOMOLOG"/>
    <property type="match status" value="1"/>
</dbReference>
<evidence type="ECO:0000256" key="6">
    <source>
        <dbReference type="ARBA" id="ARBA00022490"/>
    </source>
</evidence>
<dbReference type="InterPro" id="IPR036236">
    <property type="entry name" value="Znf_C2H2_sf"/>
</dbReference>
<name>A0A090LMF4_STRRB</name>
<dbReference type="FunFam" id="3.10.50.40:FF:000015">
    <property type="entry name" value="Peptidyl-prolyl cis-trans isomerase"/>
    <property type="match status" value="1"/>
</dbReference>
<dbReference type="InterPro" id="IPR037321">
    <property type="entry name" value="KIN17-like"/>
</dbReference>
<reference evidence="23" key="2">
    <citation type="submission" date="2020-12" db="UniProtKB">
        <authorList>
            <consortium name="WormBaseParasite"/>
        </authorList>
    </citation>
    <scope>IDENTIFICATION</scope>
</reference>
<dbReference type="GO" id="GO:0006260">
    <property type="term" value="P:DNA replication"/>
    <property type="evidence" value="ECO:0007669"/>
    <property type="project" value="TreeGrafter"/>
</dbReference>
<dbReference type="Pfam" id="PF13616">
    <property type="entry name" value="Rotamase_3"/>
    <property type="match status" value="1"/>
</dbReference>
<evidence type="ECO:0000313" key="23">
    <source>
        <dbReference type="WBParaSite" id="SRAE_2000401200.1"/>
    </source>
</evidence>
<dbReference type="InterPro" id="IPR046357">
    <property type="entry name" value="PPIase_dom_sf"/>
</dbReference>
<keyword evidence="17" id="KW-0697">Rotamase</keyword>
<dbReference type="FunFam" id="1.10.10.2030:FF:000001">
    <property type="entry name" value="DNA/RNA-binding protein KIN17, putative"/>
    <property type="match status" value="1"/>
</dbReference>
<organism evidence="21">
    <name type="scientific">Strongyloides ratti</name>
    <name type="common">Parasitic roundworm</name>
    <dbReference type="NCBI Taxonomy" id="34506"/>
    <lineage>
        <taxon>Eukaryota</taxon>
        <taxon>Metazoa</taxon>
        <taxon>Ecdysozoa</taxon>
        <taxon>Nematoda</taxon>
        <taxon>Chromadorea</taxon>
        <taxon>Rhabditida</taxon>
        <taxon>Tylenchina</taxon>
        <taxon>Panagrolaimomorpha</taxon>
        <taxon>Strongyloidoidea</taxon>
        <taxon>Strongyloididae</taxon>
        <taxon>Strongyloides</taxon>
    </lineage>
</organism>
<dbReference type="OrthoDB" id="10266249at2759"/>
<evidence type="ECO:0000256" key="14">
    <source>
        <dbReference type="ARBA" id="ARBA00030737"/>
    </source>
</evidence>
<keyword evidence="18" id="KW-0175">Coiled coil</keyword>
<feature type="domain" description="PpiC" evidence="20">
    <location>
        <begin position="277"/>
        <end position="371"/>
    </location>
</feature>
<evidence type="ECO:0000256" key="12">
    <source>
        <dbReference type="ARBA" id="ARBA00023235"/>
    </source>
</evidence>
<evidence type="ECO:0000256" key="15">
    <source>
        <dbReference type="ARBA" id="ARBA00031249"/>
    </source>
</evidence>
<dbReference type="Pfam" id="PF10357">
    <property type="entry name" value="WH_KIN17"/>
    <property type="match status" value="1"/>
</dbReference>
<comment type="similarity">
    <text evidence="3">Belongs to the KIN17 family.</text>
</comment>
<dbReference type="SUPFAM" id="SSF57667">
    <property type="entry name" value="beta-beta-alpha zinc fingers"/>
    <property type="match status" value="1"/>
</dbReference>
<evidence type="ECO:0000313" key="22">
    <source>
        <dbReference type="Proteomes" id="UP000035682"/>
    </source>
</evidence>
<comment type="similarity">
    <text evidence="4">Belongs to the PpiC/parvulin rotamase family. PIN4 subfamily.</text>
</comment>
<dbReference type="GO" id="GO:0005819">
    <property type="term" value="C:spindle"/>
    <property type="evidence" value="ECO:0007669"/>
    <property type="project" value="UniProtKB-SubCell"/>
</dbReference>
<reference evidence="21 22" key="1">
    <citation type="submission" date="2014-09" db="EMBL/GenBank/DDBJ databases">
        <authorList>
            <person name="Martin A.A."/>
        </authorList>
    </citation>
    <scope>NUCLEOTIDE SEQUENCE</scope>
    <source>
        <strain evidence="22">ED321</strain>
        <strain evidence="21">ED321 Heterogonic</strain>
    </source>
</reference>
<evidence type="ECO:0000259" key="20">
    <source>
        <dbReference type="PROSITE" id="PS50198"/>
    </source>
</evidence>
<dbReference type="GO" id="GO:0005730">
    <property type="term" value="C:nucleolus"/>
    <property type="evidence" value="ECO:0007669"/>
    <property type="project" value="UniProtKB-SubCell"/>
</dbReference>
<keyword evidence="22" id="KW-1185">Reference proteome</keyword>
<evidence type="ECO:0000256" key="17">
    <source>
        <dbReference type="PROSITE-ProRule" id="PRU00278"/>
    </source>
</evidence>
<feature type="region of interest" description="Disordered" evidence="19">
    <location>
        <begin position="218"/>
        <end position="275"/>
    </location>
</feature>
<dbReference type="SMART" id="SM01253">
    <property type="entry name" value="Kin17_mid"/>
    <property type="match status" value="1"/>
</dbReference>
<dbReference type="InterPro" id="IPR019447">
    <property type="entry name" value="DNA/RNA-bd_Kin17_WH-like_dom"/>
</dbReference>
<evidence type="ECO:0000256" key="19">
    <source>
        <dbReference type="SAM" id="MobiDB-lite"/>
    </source>
</evidence>
<dbReference type="GO" id="GO:0006974">
    <property type="term" value="P:DNA damage response"/>
    <property type="evidence" value="ECO:0007669"/>
    <property type="project" value="TreeGrafter"/>
</dbReference>
<keyword evidence="9" id="KW-0862">Zinc</keyword>
<gene>
    <name evidence="21 23 24" type="ORF">SRAE_2000401200</name>
</gene>
<dbReference type="SUPFAM" id="SSF54534">
    <property type="entry name" value="FKBP-like"/>
    <property type="match status" value="1"/>
</dbReference>
<dbReference type="CTD" id="36381733"/>
<accession>A0A090LMF4</accession>
<evidence type="ECO:0000256" key="3">
    <source>
        <dbReference type="ARBA" id="ARBA00008517"/>
    </source>
</evidence>
<dbReference type="Gene3D" id="3.10.50.40">
    <property type="match status" value="1"/>
</dbReference>
<dbReference type="Pfam" id="PF25095">
    <property type="entry name" value="C2H2-zf_KIN17"/>
    <property type="match status" value="1"/>
</dbReference>
<evidence type="ECO:0000256" key="7">
    <source>
        <dbReference type="ARBA" id="ARBA00022723"/>
    </source>
</evidence>
<keyword evidence="12 17" id="KW-0413">Isomerase</keyword>
<keyword evidence="13" id="KW-0539">Nucleus</keyword>
<dbReference type="WormBase" id="SRAE_2000401200">
    <property type="protein sequence ID" value="SRP02870"/>
    <property type="gene ID" value="WBGene00264240"/>
</dbReference>
<evidence type="ECO:0000256" key="16">
    <source>
        <dbReference type="ARBA" id="ARBA00033465"/>
    </source>
</evidence>
<evidence type="ECO:0000256" key="9">
    <source>
        <dbReference type="ARBA" id="ARBA00022833"/>
    </source>
</evidence>
<dbReference type="InterPro" id="IPR038254">
    <property type="entry name" value="KIN17_WH-like_sf"/>
</dbReference>
<evidence type="ECO:0000256" key="4">
    <source>
        <dbReference type="ARBA" id="ARBA00010242"/>
    </source>
</evidence>
<evidence type="ECO:0000256" key="13">
    <source>
        <dbReference type="ARBA" id="ARBA00023242"/>
    </source>
</evidence>
<dbReference type="EMBL" id="LN609529">
    <property type="protein sequence ID" value="CEF69363.2"/>
    <property type="molecule type" value="Genomic_DNA"/>
</dbReference>
<keyword evidence="8" id="KW-0863">Zinc-finger</keyword>
<evidence type="ECO:0000256" key="18">
    <source>
        <dbReference type="SAM" id="Coils"/>
    </source>
</evidence>
<keyword evidence="7" id="KW-0479">Metal-binding</keyword>
<evidence type="ECO:0000256" key="10">
    <source>
        <dbReference type="ARBA" id="ARBA00023125"/>
    </source>
</evidence>
<dbReference type="GO" id="GO:0008270">
    <property type="term" value="F:zinc ion binding"/>
    <property type="evidence" value="ECO:0007669"/>
    <property type="project" value="UniProtKB-KW"/>
</dbReference>
<evidence type="ECO:0000313" key="21">
    <source>
        <dbReference type="EMBL" id="CEF69363.2"/>
    </source>
</evidence>
<dbReference type="GO" id="GO:0003690">
    <property type="term" value="F:double-stranded DNA binding"/>
    <property type="evidence" value="ECO:0007669"/>
    <property type="project" value="TreeGrafter"/>
</dbReference>
<evidence type="ECO:0000256" key="1">
    <source>
        <dbReference type="ARBA" id="ARBA00004186"/>
    </source>
</evidence>
<dbReference type="Gene3D" id="1.10.10.2030">
    <property type="entry name" value="DNA/RNA-binding protein Kin17, conserved domain"/>
    <property type="match status" value="1"/>
</dbReference>
<feature type="compositionally biased region" description="Low complexity" evidence="19">
    <location>
        <begin position="254"/>
        <end position="267"/>
    </location>
</feature>
<sequence length="373" mass="42596">MGKNHSGSEHKKHKIVKTKGLQKLKWFCQMCQKQCRDQHGFKCHLTSEAHQRQLLLFAENSNQYMKEFNKEFETAFLKILKSTYGTKRVRANDVYQDYIRDKSNVHMNATSWHTLTGFINYLAKTGKARVDENEKGWWIQYIDQGAELRKKMILEKAKIEKDDEERERELFLKRAEREKQELKEKIEEEKESTKEFSKPEGELLKFKLALQPSSSKIVPKIQPPIDEAFTSSSSKSKKSSSANTNTTKRSDFQSAWKAKSGSGSGEATESKKEAKGGTAVKVRHILCEKQSKILEALAKLESGMKFNEVAAQYSEDKARSGGDLGWMTRGSMVGPFQDAAFALTKSTVDKPIYTNPPVKTKFGYHIIMIEGKK</sequence>
<keyword evidence="10" id="KW-0238">DNA-binding</keyword>
<dbReference type="STRING" id="34506.A0A090LMF4"/>
<evidence type="ECO:0000256" key="5">
    <source>
        <dbReference type="ARBA" id="ARBA00019953"/>
    </source>
</evidence>
<protein>
    <recommendedName>
        <fullName evidence="5">Peptidyl-prolyl cis-trans isomerase NIMA-interacting 4</fullName>
    </recommendedName>
    <alternativeName>
        <fullName evidence="14">Parvulin-14</fullName>
    </alternativeName>
    <alternativeName>
        <fullName evidence="16">Peptidyl-prolyl cis-trans isomerase Pin4</fullName>
    </alternativeName>
    <alternativeName>
        <fullName evidence="15">Rotamase Pin4</fullName>
    </alternativeName>
</protein>
<keyword evidence="6" id="KW-0963">Cytoplasm</keyword>
<dbReference type="RefSeq" id="XP_024508563.1">
    <property type="nucleotide sequence ID" value="XM_024642832.1"/>
</dbReference>
<dbReference type="GO" id="GO:0003755">
    <property type="term" value="F:peptidyl-prolyl cis-trans isomerase activity"/>
    <property type="evidence" value="ECO:0007669"/>
    <property type="project" value="UniProtKB-KW"/>
</dbReference>
<keyword evidence="11" id="KW-0206">Cytoskeleton</keyword>
<evidence type="ECO:0000256" key="11">
    <source>
        <dbReference type="ARBA" id="ARBA00023212"/>
    </source>
</evidence>
<dbReference type="PROSITE" id="PS50198">
    <property type="entry name" value="PPIC_PPIASE_2"/>
    <property type="match status" value="1"/>
</dbReference>
<evidence type="ECO:0000256" key="8">
    <source>
        <dbReference type="ARBA" id="ARBA00022771"/>
    </source>
</evidence>
<feature type="coiled-coil region" evidence="18">
    <location>
        <begin position="154"/>
        <end position="195"/>
    </location>
</feature>
<dbReference type="AlphaFoldDB" id="A0A090LMF4"/>